<dbReference type="EMBL" id="JAPZBU010000013">
    <property type="protein sequence ID" value="KAJ5369613.1"/>
    <property type="molecule type" value="Genomic_DNA"/>
</dbReference>
<reference evidence="3" key="2">
    <citation type="journal article" date="2023" name="IMA Fungus">
        <title>Comparative genomic study of the Penicillium genus elucidates a diverse pangenome and 15 lateral gene transfer events.</title>
        <authorList>
            <person name="Petersen C."/>
            <person name="Sorensen T."/>
            <person name="Nielsen M.R."/>
            <person name="Sondergaard T.E."/>
            <person name="Sorensen J.L."/>
            <person name="Fitzpatrick D.A."/>
            <person name="Frisvad J.C."/>
            <person name="Nielsen K.L."/>
        </authorList>
    </citation>
    <scope>NUCLEOTIDE SEQUENCE</scope>
    <source>
        <strain evidence="3">IBT 29677</strain>
    </source>
</reference>
<dbReference type="Pfam" id="PF07944">
    <property type="entry name" value="Beta-AFase-like_GH127_cat"/>
    <property type="match status" value="1"/>
</dbReference>
<dbReference type="GeneID" id="81377842"/>
<dbReference type="InterPro" id="IPR049046">
    <property type="entry name" value="Beta-AFase-like_GH127_middle"/>
</dbReference>
<sequence length="317" mass="35565">MYLLTAVADMIRISSSSPDNANELGSKYLPALHRLWSNMIEKKSYVTGGIGAMKKWEGFGIDYFLPTEQMRVDAMLKPIELKSEYADIMELCLYNAVLTGMSLDGKAFTYVNQLASSDEDLSQRHEWFECACCPPNVTRTLGFLGGYVWSQRIEESEKAASAIVNVHLYTSAILRLETKGSNSGRIQIIQKTEWPWSGDVDFDISAEESGDVELELELRLRIPGWASESWERIIFDPKVALREERRSDPDAYVAIIAEKGALGQLDTSAWDGKIVAGGEGEGKDTLVGELRDLCFIPYYLRANRRGRGQMRVGLRVL</sequence>
<organism evidence="3 4">
    <name type="scientific">Penicillium cosmopolitanum</name>
    <dbReference type="NCBI Taxonomy" id="1131564"/>
    <lineage>
        <taxon>Eukaryota</taxon>
        <taxon>Fungi</taxon>
        <taxon>Dikarya</taxon>
        <taxon>Ascomycota</taxon>
        <taxon>Pezizomycotina</taxon>
        <taxon>Eurotiomycetes</taxon>
        <taxon>Eurotiomycetidae</taxon>
        <taxon>Eurotiales</taxon>
        <taxon>Aspergillaceae</taxon>
        <taxon>Penicillium</taxon>
    </lineage>
</organism>
<evidence type="ECO:0000259" key="1">
    <source>
        <dbReference type="Pfam" id="PF07944"/>
    </source>
</evidence>
<comment type="caution">
    <text evidence="3">The sequence shown here is derived from an EMBL/GenBank/DDBJ whole genome shotgun (WGS) entry which is preliminary data.</text>
</comment>
<evidence type="ECO:0000313" key="4">
    <source>
        <dbReference type="Proteomes" id="UP001147747"/>
    </source>
</evidence>
<keyword evidence="3" id="KW-0378">Hydrolase</keyword>
<dbReference type="InterPro" id="IPR012878">
    <property type="entry name" value="Beta-AFase-like_GH127_cat"/>
</dbReference>
<dbReference type="Pfam" id="PF20736">
    <property type="entry name" value="Glyco_hydro127M"/>
    <property type="match status" value="1"/>
</dbReference>
<feature type="domain" description="Non-reducing end beta-L-arabinofuranosidase-like GH127 middle" evidence="2">
    <location>
        <begin position="164"/>
        <end position="233"/>
    </location>
</feature>
<dbReference type="PANTHER" id="PTHR43465">
    <property type="entry name" value="DUF1680 DOMAIN PROTEIN (AFU_ORTHOLOGUE AFUA_1G08910)"/>
    <property type="match status" value="1"/>
</dbReference>
<dbReference type="RefSeq" id="XP_056480851.1">
    <property type="nucleotide sequence ID" value="XM_056638862.1"/>
</dbReference>
<gene>
    <name evidence="3" type="ORF">N7509_014225</name>
</gene>
<dbReference type="GO" id="GO:0016798">
    <property type="term" value="F:hydrolase activity, acting on glycosyl bonds"/>
    <property type="evidence" value="ECO:0007669"/>
    <property type="project" value="UniProtKB-KW"/>
</dbReference>
<evidence type="ECO:0000313" key="3">
    <source>
        <dbReference type="EMBL" id="KAJ5369613.1"/>
    </source>
</evidence>
<dbReference type="PANTHER" id="PTHR43465:SF2">
    <property type="entry name" value="DUF1680 DOMAIN PROTEIN (AFU_ORTHOLOGUE AFUA_1G08910)"/>
    <property type="match status" value="1"/>
</dbReference>
<name>A0A9W9S4V0_9EURO</name>
<keyword evidence="4" id="KW-1185">Reference proteome</keyword>
<dbReference type="InterPro" id="IPR049174">
    <property type="entry name" value="Beta-AFase-like"/>
</dbReference>
<proteinExistence type="predicted"/>
<reference evidence="3" key="1">
    <citation type="submission" date="2022-12" db="EMBL/GenBank/DDBJ databases">
        <authorList>
            <person name="Petersen C."/>
        </authorList>
    </citation>
    <scope>NUCLEOTIDE SEQUENCE</scope>
    <source>
        <strain evidence="3">IBT 29677</strain>
    </source>
</reference>
<dbReference type="AlphaFoldDB" id="A0A9W9S4V0"/>
<dbReference type="Proteomes" id="UP001147747">
    <property type="component" value="Unassembled WGS sequence"/>
</dbReference>
<feature type="domain" description="Non-reducing end beta-L-arabinofuranosidase-like GH127 catalytic" evidence="1">
    <location>
        <begin position="6"/>
        <end position="141"/>
    </location>
</feature>
<keyword evidence="3" id="KW-0326">Glycosidase</keyword>
<dbReference type="OrthoDB" id="654211at2759"/>
<protein>
    <submittedName>
        <fullName evidence="3">Six-hairpin glycosidase</fullName>
    </submittedName>
</protein>
<evidence type="ECO:0000259" key="2">
    <source>
        <dbReference type="Pfam" id="PF20736"/>
    </source>
</evidence>
<accession>A0A9W9S4V0</accession>